<dbReference type="AlphaFoldDB" id="A0A2D4NN56"/>
<protein>
    <submittedName>
        <fullName evidence="1">Uncharacterized protein</fullName>
    </submittedName>
</protein>
<organism evidence="1">
    <name type="scientific">Micrurus surinamensis</name>
    <name type="common">Surinam coral snake</name>
    <dbReference type="NCBI Taxonomy" id="129470"/>
    <lineage>
        <taxon>Eukaryota</taxon>
        <taxon>Metazoa</taxon>
        <taxon>Chordata</taxon>
        <taxon>Craniata</taxon>
        <taxon>Vertebrata</taxon>
        <taxon>Euteleostomi</taxon>
        <taxon>Lepidosauria</taxon>
        <taxon>Squamata</taxon>
        <taxon>Bifurcata</taxon>
        <taxon>Unidentata</taxon>
        <taxon>Episquamata</taxon>
        <taxon>Toxicofera</taxon>
        <taxon>Serpentes</taxon>
        <taxon>Colubroidea</taxon>
        <taxon>Elapidae</taxon>
        <taxon>Elapinae</taxon>
        <taxon>Micrurus</taxon>
    </lineage>
</organism>
<accession>A0A2D4NN56</accession>
<sequence length="154" mass="17261">MPRILERLAVFYVLYICNSKDPPLGMTLNSFKFSTCIANSPDYTALIVSYYGGGDNASMLLHSRQHPVVDIGIDQTQLFYDKAYEVSCSKFQCCNEGISQYPQLDAFCVLYSHLSLLPKFRLDVPLLKESCLHKKAVLCLVSCQSEAMPSKTSL</sequence>
<name>A0A2D4NN56_MICSU</name>
<evidence type="ECO:0000313" key="1">
    <source>
        <dbReference type="EMBL" id="LAB47161.1"/>
    </source>
</evidence>
<proteinExistence type="predicted"/>
<reference evidence="1" key="2">
    <citation type="submission" date="2017-11" db="EMBL/GenBank/DDBJ databases">
        <title>Coralsnake Venomics: Analyses of Venom Gland Transcriptomes and Proteomes of Six Brazilian Taxa.</title>
        <authorList>
            <person name="Aird S.D."/>
            <person name="Jorge da Silva N."/>
            <person name="Qiu L."/>
            <person name="Villar-Briones A."/>
            <person name="Aparecida-Saddi V."/>
            <person name="Campos-Telles M.P."/>
            <person name="Grau M."/>
            <person name="Mikheyev A.S."/>
        </authorList>
    </citation>
    <scope>NUCLEOTIDE SEQUENCE</scope>
    <source>
        <tissue evidence="1">Venom_gland</tissue>
    </source>
</reference>
<reference evidence="1" key="1">
    <citation type="submission" date="2017-07" db="EMBL/GenBank/DDBJ databases">
        <authorList>
            <person name="Mikheyev A."/>
            <person name="Grau M."/>
        </authorList>
    </citation>
    <scope>NUCLEOTIDE SEQUENCE</scope>
    <source>
        <tissue evidence="1">Venom_gland</tissue>
    </source>
</reference>
<dbReference type="EMBL" id="IACN01012588">
    <property type="protein sequence ID" value="LAB47161.1"/>
    <property type="molecule type" value="Transcribed_RNA"/>
</dbReference>